<keyword evidence="3 7" id="KW-1134">Transmembrane beta strand</keyword>
<dbReference type="STRING" id="550983.A4R26_03550"/>
<keyword evidence="11" id="KW-1185">Reference proteome</keyword>
<evidence type="ECO:0000313" key="11">
    <source>
        <dbReference type="Proteomes" id="UP000192276"/>
    </source>
</evidence>
<dbReference type="NCBIfam" id="TIGR04057">
    <property type="entry name" value="SusC_RagA_signa"/>
    <property type="match status" value="1"/>
</dbReference>
<evidence type="ECO:0000256" key="7">
    <source>
        <dbReference type="PROSITE-ProRule" id="PRU01360"/>
    </source>
</evidence>
<dbReference type="Gene3D" id="2.60.40.1120">
    <property type="entry name" value="Carboxypeptidase-like, regulatory domain"/>
    <property type="match status" value="1"/>
</dbReference>
<dbReference type="Gene3D" id="2.170.130.10">
    <property type="entry name" value="TonB-dependent receptor, plug domain"/>
    <property type="match status" value="1"/>
</dbReference>
<feature type="signal peptide" evidence="8">
    <location>
        <begin position="1"/>
        <end position="20"/>
    </location>
</feature>
<feature type="domain" description="TonB-dependent receptor plug" evidence="9">
    <location>
        <begin position="114"/>
        <end position="232"/>
    </location>
</feature>
<dbReference type="NCBIfam" id="TIGR04056">
    <property type="entry name" value="OMP_RagA_SusC"/>
    <property type="match status" value="1"/>
</dbReference>
<keyword evidence="5 7" id="KW-0472">Membrane</keyword>
<comment type="subcellular location">
    <subcellularLocation>
        <location evidence="1 7">Cell outer membrane</location>
        <topology evidence="1 7">Multi-pass membrane protein</topology>
    </subcellularLocation>
</comment>
<evidence type="ECO:0000313" key="10">
    <source>
        <dbReference type="EMBL" id="OQP58542.1"/>
    </source>
</evidence>
<keyword evidence="4 7" id="KW-0812">Transmembrane</keyword>
<keyword evidence="2 7" id="KW-0813">Transport</keyword>
<dbReference type="InterPro" id="IPR008969">
    <property type="entry name" value="CarboxyPept-like_regulatory"/>
</dbReference>
<evidence type="ECO:0000256" key="1">
    <source>
        <dbReference type="ARBA" id="ARBA00004571"/>
    </source>
</evidence>
<dbReference type="Pfam" id="PF07715">
    <property type="entry name" value="Plug"/>
    <property type="match status" value="1"/>
</dbReference>
<dbReference type="OrthoDB" id="9768177at2"/>
<dbReference type="Proteomes" id="UP000192276">
    <property type="component" value="Unassembled WGS sequence"/>
</dbReference>
<dbReference type="Gene3D" id="2.40.170.20">
    <property type="entry name" value="TonB-dependent receptor, beta-barrel domain"/>
    <property type="match status" value="1"/>
</dbReference>
<dbReference type="Pfam" id="PF13715">
    <property type="entry name" value="CarbopepD_reg_2"/>
    <property type="match status" value="1"/>
</dbReference>
<gene>
    <name evidence="10" type="ORF">A4R26_03550</name>
</gene>
<dbReference type="RefSeq" id="WP_081165960.1">
    <property type="nucleotide sequence ID" value="NZ_LWBP01000188.1"/>
</dbReference>
<comment type="similarity">
    <text evidence="7">Belongs to the TonB-dependent receptor family.</text>
</comment>
<evidence type="ECO:0000256" key="3">
    <source>
        <dbReference type="ARBA" id="ARBA00022452"/>
    </source>
</evidence>
<protein>
    <submittedName>
        <fullName evidence="10">SusC/RagA family TonB-linked outer membrane protein</fullName>
    </submittedName>
</protein>
<dbReference type="EMBL" id="LWBP01000188">
    <property type="protein sequence ID" value="OQP58542.1"/>
    <property type="molecule type" value="Genomic_DNA"/>
</dbReference>
<dbReference type="InterPro" id="IPR037066">
    <property type="entry name" value="Plug_dom_sf"/>
</dbReference>
<dbReference type="PROSITE" id="PS52016">
    <property type="entry name" value="TONB_DEPENDENT_REC_3"/>
    <property type="match status" value="1"/>
</dbReference>
<evidence type="ECO:0000256" key="5">
    <source>
        <dbReference type="ARBA" id="ARBA00023136"/>
    </source>
</evidence>
<evidence type="ECO:0000256" key="2">
    <source>
        <dbReference type="ARBA" id="ARBA00022448"/>
    </source>
</evidence>
<dbReference type="GO" id="GO:0009279">
    <property type="term" value="C:cell outer membrane"/>
    <property type="evidence" value="ECO:0007669"/>
    <property type="project" value="UniProtKB-SubCell"/>
</dbReference>
<proteinExistence type="inferred from homology"/>
<evidence type="ECO:0000256" key="4">
    <source>
        <dbReference type="ARBA" id="ARBA00022692"/>
    </source>
</evidence>
<dbReference type="InterPro" id="IPR012910">
    <property type="entry name" value="Plug_dom"/>
</dbReference>
<organism evidence="10 11">
    <name type="scientific">Niastella populi</name>
    <dbReference type="NCBI Taxonomy" id="550983"/>
    <lineage>
        <taxon>Bacteria</taxon>
        <taxon>Pseudomonadati</taxon>
        <taxon>Bacteroidota</taxon>
        <taxon>Chitinophagia</taxon>
        <taxon>Chitinophagales</taxon>
        <taxon>Chitinophagaceae</taxon>
        <taxon>Niastella</taxon>
    </lineage>
</organism>
<reference evidence="11" key="1">
    <citation type="submission" date="2016-04" db="EMBL/GenBank/DDBJ databases">
        <authorList>
            <person name="Chen L."/>
            <person name="Zhuang W."/>
            <person name="Wang G."/>
        </authorList>
    </citation>
    <scope>NUCLEOTIDE SEQUENCE [LARGE SCALE GENOMIC DNA]</scope>
    <source>
        <strain evidence="11">208</strain>
    </source>
</reference>
<dbReference type="SUPFAM" id="SSF49464">
    <property type="entry name" value="Carboxypeptidase regulatory domain-like"/>
    <property type="match status" value="1"/>
</dbReference>
<dbReference type="InterPro" id="IPR023996">
    <property type="entry name" value="TonB-dep_OMP_SusC/RagA"/>
</dbReference>
<accession>A0A1V9FJL8</accession>
<evidence type="ECO:0000259" key="9">
    <source>
        <dbReference type="Pfam" id="PF07715"/>
    </source>
</evidence>
<dbReference type="SUPFAM" id="SSF56935">
    <property type="entry name" value="Porins"/>
    <property type="match status" value="1"/>
</dbReference>
<sequence>MRKLLLLLLAVGASTCLLQAQTRAISGKVTSTDGSPIPNTSVIIKGTGFGTSTKFDGTYSMNVPEGSKILVFTAVGMADAEVSIGNKAVINIQLQSTDKNLAEVVVVGYGTQKRKEITGNFSTVKGTEIAEKPVQSFESALAGKAAGVQITVPNGVVNNPPVFRIRGTNSISLSSYPLIVIDGIATYTGDQGGTSAPANPLASINPGDIESIDIAKDAAAAAIYGSRAANGVVFITTKKGKSGRAKVNYDGWVGFSKANRLPEVLNAQEYVDFKNMALDNLKAVNAATTGSFIIPKDANGNPINTNWYDEVYRQGFSHSHNVNVSGGNESTTYYFSAGYTSQQGILKKNEFIRSNILTNVDSRVTKWLNVGGKISYSNEKNRIAGTSGSLPGEAFNSAGAARLAVALPSNTAPYNNDGTYNIASATAIGGMGSLVNGANPYTFNNITMLLNLNRSNNEANHLQSNVYVQVKPLSWITLRSTYGIDNLLLDNEIFLNPYHGDGTSGGSGPGGGATGSYIKYKTWLWTNTAQFDYSFGDIHNFSLLVGNEQQRRTYDGFGINRRTLSDSAYTVIQAGFTTNNTSGMILSENYLLSSFGRLNYNFNKKYFISANLRQDEYSALGVKKGTFYGFSGGWEIARESFWNTLGIDNIFSSFRLRGSYGKVGNISGIGDFETYSTYSSGLYGGNPTLFFSTVGNNKIEWETSTKTDVGIVFGLFNDRVRSEITYYKNNIDNLLLRVPQSPSVGLPNGNSVLMNVGKMYNQGIEFMADAQVISTKDFNWNTTFNFSYNKNVVTALADGLTEVVTSTSGLETVNKTVVGKSAGYLWVVPTAGVDPTSGRRIFVNASGEQILFQNSPPAGQTQFMTTDNKPYLKNNGRITQPDDGVLYANVIPKYVGGWTNTVNYKDFDLNFLFTYQLGAYIYYGTNAGLHDMRFWNNDKDVLTDSWQKPGDNAKYAKPVYGDNSSNGSAMPLDINVFKGDFVKLRTVQIGYNLPKSILDKVLISRARFYVAGQNLAVITKYPGPDPEVSSNGNSGTSFGVDRNTLGNGRTITVGLNVGF</sequence>
<name>A0A1V9FJL8_9BACT</name>
<comment type="caution">
    <text evidence="10">The sequence shown here is derived from an EMBL/GenBank/DDBJ whole genome shotgun (WGS) entry which is preliminary data.</text>
</comment>
<dbReference type="AlphaFoldDB" id="A0A1V9FJL8"/>
<feature type="chain" id="PRO_5013161842" evidence="8">
    <location>
        <begin position="21"/>
        <end position="1059"/>
    </location>
</feature>
<dbReference type="InterPro" id="IPR039426">
    <property type="entry name" value="TonB-dep_rcpt-like"/>
</dbReference>
<dbReference type="InterPro" id="IPR023997">
    <property type="entry name" value="TonB-dep_OMP_SusC/RagA_CS"/>
</dbReference>
<dbReference type="InterPro" id="IPR036942">
    <property type="entry name" value="Beta-barrel_TonB_sf"/>
</dbReference>
<evidence type="ECO:0000256" key="8">
    <source>
        <dbReference type="SAM" id="SignalP"/>
    </source>
</evidence>
<keyword evidence="8" id="KW-0732">Signal</keyword>
<evidence type="ECO:0000256" key="6">
    <source>
        <dbReference type="ARBA" id="ARBA00023237"/>
    </source>
</evidence>
<keyword evidence="6 7" id="KW-0998">Cell outer membrane</keyword>